<evidence type="ECO:0000256" key="2">
    <source>
        <dbReference type="SAM" id="Phobius"/>
    </source>
</evidence>
<keyword evidence="2" id="KW-0472">Membrane</keyword>
<organism evidence="4 5">
    <name type="scientific">Negadavirga shengliensis</name>
    <dbReference type="NCBI Taxonomy" id="1389218"/>
    <lineage>
        <taxon>Bacteria</taxon>
        <taxon>Pseudomonadati</taxon>
        <taxon>Bacteroidota</taxon>
        <taxon>Cytophagia</taxon>
        <taxon>Cytophagales</taxon>
        <taxon>Cyclobacteriaceae</taxon>
        <taxon>Negadavirga</taxon>
    </lineage>
</organism>
<dbReference type="Proteomes" id="UP001595818">
    <property type="component" value="Unassembled WGS sequence"/>
</dbReference>
<sequence length="637" mass="71566">MIEFARKLNILPRWIIASLDGLILFQSGVLAYLLRLNFDWSEMEKHHVLRGACIYLLLGLMVMFFTKSYVGIVRHTGKRDGMLLLRTILVTAVLVSAMNWGLSAFSTLNHIMPYSVLVIASVLSLFFLVLYRLMVKDTFQILKNNQQNKPERRVLIFGAGEAGILTFQAICKDNEYRYITYGFLDDDPNKVGKLIEGKPVLGGLEQLRQVTEEKDVRELIISVQDISALRKREIIEECISLGIQVYTIPPVNYWVSGGLQPGNIREVNIEDLLGRDSICLENERVIQYLKNKTVLVTGAAGSIGSELCVQIGRAGAGKLVMVDQSESPLHDMELKLLEEFADLDIRMVLADVTDAQGMERLFKKYVPQVVFHAAAYKHVPMMEIYPREAVRCNVFGSKLIADLSVQYGAEKFVLISTDKAVNPTNVMGATKRIAEMYVQSLDKELEGQEKRSTRFITTRFGNVLGSNGSVIPLFRDQIKNGGPLTVTHPEVTRFFMTIPEACDLVLEAGVMGHGGEIYVFDMGEPVKIIDLAKKMIHLSGKKLGVDINISVTGLRPGEKLYEELLNNKETSLPTHHEKIKIAQVNAGSYALINMELEELQRLAEKGEDMDIVSQIKRMVPEYLSQSSRFEVLDKVEK</sequence>
<dbReference type="SUPFAM" id="SSF51735">
    <property type="entry name" value="NAD(P)-binding Rossmann-fold domains"/>
    <property type="match status" value="2"/>
</dbReference>
<reference evidence="5" key="1">
    <citation type="journal article" date="2019" name="Int. J. Syst. Evol. Microbiol.">
        <title>The Global Catalogue of Microorganisms (GCM) 10K type strain sequencing project: providing services to taxonomists for standard genome sequencing and annotation.</title>
        <authorList>
            <consortium name="The Broad Institute Genomics Platform"/>
            <consortium name="The Broad Institute Genome Sequencing Center for Infectious Disease"/>
            <person name="Wu L."/>
            <person name="Ma J."/>
        </authorList>
    </citation>
    <scope>NUCLEOTIDE SEQUENCE [LARGE SCALE GENOMIC DNA]</scope>
    <source>
        <strain evidence="5">CGMCC 4.7466</strain>
    </source>
</reference>
<evidence type="ECO:0000256" key="1">
    <source>
        <dbReference type="ARBA" id="ARBA00007430"/>
    </source>
</evidence>
<feature type="domain" description="Polysaccharide biosynthesis protein CapD-like" evidence="3">
    <location>
        <begin position="294"/>
        <end position="582"/>
    </location>
</feature>
<feature type="transmembrane region" description="Helical" evidence="2">
    <location>
        <begin position="84"/>
        <end position="105"/>
    </location>
</feature>
<feature type="transmembrane region" description="Helical" evidence="2">
    <location>
        <begin position="154"/>
        <end position="170"/>
    </location>
</feature>
<dbReference type="InterPro" id="IPR051203">
    <property type="entry name" value="Polysaccharide_Synthase-Rel"/>
</dbReference>
<keyword evidence="2" id="KW-0812">Transmembrane</keyword>
<dbReference type="InterPro" id="IPR003869">
    <property type="entry name" value="Polysac_CapD-like"/>
</dbReference>
<dbReference type="CDD" id="cd05237">
    <property type="entry name" value="UDP_invert_4-6DH_SDR_e"/>
    <property type="match status" value="1"/>
</dbReference>
<dbReference type="Pfam" id="PF02719">
    <property type="entry name" value="Polysacc_synt_2"/>
    <property type="match status" value="1"/>
</dbReference>
<dbReference type="EMBL" id="JBHSJJ010000003">
    <property type="protein sequence ID" value="MFC4871589.1"/>
    <property type="molecule type" value="Genomic_DNA"/>
</dbReference>
<dbReference type="RefSeq" id="WP_377063188.1">
    <property type="nucleotide sequence ID" value="NZ_JBHSJJ010000003.1"/>
</dbReference>
<protein>
    <submittedName>
        <fullName evidence="4">Polysaccharide biosynthesis protein</fullName>
    </submittedName>
</protein>
<feature type="transmembrane region" description="Helical" evidence="2">
    <location>
        <begin position="54"/>
        <end position="72"/>
    </location>
</feature>
<accession>A0ABV9SYX2</accession>
<evidence type="ECO:0000259" key="3">
    <source>
        <dbReference type="Pfam" id="PF02719"/>
    </source>
</evidence>
<dbReference type="Gene3D" id="3.40.50.720">
    <property type="entry name" value="NAD(P)-binding Rossmann-like Domain"/>
    <property type="match status" value="2"/>
</dbReference>
<evidence type="ECO:0000313" key="4">
    <source>
        <dbReference type="EMBL" id="MFC4871589.1"/>
    </source>
</evidence>
<keyword evidence="5" id="KW-1185">Reference proteome</keyword>
<feature type="transmembrane region" description="Helical" evidence="2">
    <location>
        <begin position="12"/>
        <end position="34"/>
    </location>
</feature>
<gene>
    <name evidence="4" type="ORF">ACFPFU_07815</name>
</gene>
<proteinExistence type="inferred from homology"/>
<comment type="similarity">
    <text evidence="1">Belongs to the polysaccharide synthase family.</text>
</comment>
<comment type="caution">
    <text evidence="4">The sequence shown here is derived from an EMBL/GenBank/DDBJ whole genome shotgun (WGS) entry which is preliminary data.</text>
</comment>
<feature type="transmembrane region" description="Helical" evidence="2">
    <location>
        <begin position="111"/>
        <end position="133"/>
    </location>
</feature>
<dbReference type="InterPro" id="IPR036291">
    <property type="entry name" value="NAD(P)-bd_dom_sf"/>
</dbReference>
<dbReference type="PANTHER" id="PTHR43318">
    <property type="entry name" value="UDP-N-ACETYLGLUCOSAMINE 4,6-DEHYDRATASE"/>
    <property type="match status" value="1"/>
</dbReference>
<dbReference type="Pfam" id="PF13727">
    <property type="entry name" value="CoA_binding_3"/>
    <property type="match status" value="1"/>
</dbReference>
<keyword evidence="2" id="KW-1133">Transmembrane helix</keyword>
<evidence type="ECO:0000313" key="5">
    <source>
        <dbReference type="Proteomes" id="UP001595818"/>
    </source>
</evidence>
<dbReference type="PANTHER" id="PTHR43318:SF1">
    <property type="entry name" value="POLYSACCHARIDE BIOSYNTHESIS PROTEIN EPSC-RELATED"/>
    <property type="match status" value="1"/>
</dbReference>
<name>A0ABV9SYX2_9BACT</name>